<keyword evidence="10" id="KW-1185">Reference proteome</keyword>
<dbReference type="InterPro" id="IPR050390">
    <property type="entry name" value="C5-Methyltransferase"/>
</dbReference>
<dbReference type="InterPro" id="IPR029063">
    <property type="entry name" value="SAM-dependent_MTases_sf"/>
</dbReference>
<dbReference type="SUPFAM" id="SSF53335">
    <property type="entry name" value="S-adenosyl-L-methionine-dependent methyltransferases"/>
    <property type="match status" value="1"/>
</dbReference>
<dbReference type="NCBIfam" id="TIGR00675">
    <property type="entry name" value="dcm"/>
    <property type="match status" value="1"/>
</dbReference>
<name>A0ABU3KYZ2_9GAMM</name>
<evidence type="ECO:0000256" key="7">
    <source>
        <dbReference type="PROSITE-ProRule" id="PRU01016"/>
    </source>
</evidence>
<dbReference type="InterPro" id="IPR001525">
    <property type="entry name" value="C5_MeTfrase"/>
</dbReference>
<dbReference type="EMBL" id="JANFPJ010000029">
    <property type="protein sequence ID" value="MDT7526719.1"/>
    <property type="molecule type" value="Genomic_DNA"/>
</dbReference>
<keyword evidence="3 7" id="KW-0808">Transferase</keyword>
<organism evidence="9 10">
    <name type="scientific">Pseudidiomarina fusca</name>
    <dbReference type="NCBI Taxonomy" id="2965078"/>
    <lineage>
        <taxon>Bacteria</taxon>
        <taxon>Pseudomonadati</taxon>
        <taxon>Pseudomonadota</taxon>
        <taxon>Gammaproteobacteria</taxon>
        <taxon>Alteromonadales</taxon>
        <taxon>Idiomarinaceae</taxon>
        <taxon>Pseudidiomarina</taxon>
    </lineage>
</organism>
<dbReference type="RefSeq" id="WP_313933335.1">
    <property type="nucleotide sequence ID" value="NZ_JANFPJ010000029.1"/>
</dbReference>
<comment type="catalytic activity">
    <reaction evidence="6">
        <text>a 2'-deoxycytidine in DNA + S-adenosyl-L-methionine = a 5-methyl-2'-deoxycytidine in DNA + S-adenosyl-L-homocysteine + H(+)</text>
        <dbReference type="Rhea" id="RHEA:13681"/>
        <dbReference type="Rhea" id="RHEA-COMP:11369"/>
        <dbReference type="Rhea" id="RHEA-COMP:11370"/>
        <dbReference type="ChEBI" id="CHEBI:15378"/>
        <dbReference type="ChEBI" id="CHEBI:57856"/>
        <dbReference type="ChEBI" id="CHEBI:59789"/>
        <dbReference type="ChEBI" id="CHEBI:85452"/>
        <dbReference type="ChEBI" id="CHEBI:85454"/>
        <dbReference type="EC" id="2.1.1.37"/>
    </reaction>
</comment>
<dbReference type="Pfam" id="PF00145">
    <property type="entry name" value="DNA_methylase"/>
    <property type="match status" value="2"/>
</dbReference>
<evidence type="ECO:0000256" key="2">
    <source>
        <dbReference type="ARBA" id="ARBA00022603"/>
    </source>
</evidence>
<dbReference type="Proteomes" id="UP001305027">
    <property type="component" value="Unassembled WGS sequence"/>
</dbReference>
<dbReference type="GO" id="GO:0008168">
    <property type="term" value="F:methyltransferase activity"/>
    <property type="evidence" value="ECO:0007669"/>
    <property type="project" value="UniProtKB-KW"/>
</dbReference>
<accession>A0ABU3KYZ2</accession>
<gene>
    <name evidence="9" type="ORF">NOG12_11605</name>
</gene>
<evidence type="ECO:0000256" key="8">
    <source>
        <dbReference type="RuleBase" id="RU000416"/>
    </source>
</evidence>
<keyword evidence="4 7" id="KW-0949">S-adenosyl-L-methionine</keyword>
<comment type="similarity">
    <text evidence="7 8">Belongs to the class I-like SAM-binding methyltransferase superfamily. C5-methyltransferase family.</text>
</comment>
<reference evidence="9 10" key="1">
    <citation type="submission" date="2022-07" db="EMBL/GenBank/DDBJ databases">
        <title>Pseudidiomarina sp. nov, a marine bacterium isolated from Pacific Ocean.</title>
        <authorList>
            <person name="Wang Y."/>
        </authorList>
    </citation>
    <scope>NUCLEOTIDE SEQUENCE [LARGE SCALE GENOMIC DNA]</scope>
    <source>
        <strain evidence="9 10">GXY010</strain>
    </source>
</reference>
<dbReference type="PRINTS" id="PR00105">
    <property type="entry name" value="C5METTRFRASE"/>
</dbReference>
<sequence length="528" mass="60237">MEFPVIDLFAGPGGLGEGFSSLNNGQLKFKIIASAEKDQYAHETLKLRAYFRRLKSDFPQYLSDYYDFVNGNSDLPWTERTRDIWQDAVSEALLVELGTEEGNARLNAVIEDRLKDFPKDMPAVLIGGPPCQAYSLAGRAKNMNDARYDPLKDTRNFLYREYLKVLQSHSPAVFVMENVKGILSSKINNQFIFHQILQDLSEPTKALFNKKDGHRYVICSLVTDVHFKAGDDPSSIDSRSFIIKSEDYGIPQCRHRVILLGIREDYYRDDIPLLEKTEIRTVGSVINELPRLRSKFSKIDDSAEVWSRLISESIRAIAERLRSKKRKADSELIKNLTKVSKSLPKEVLKTGGLRVPEVEHNFAVSKIELLEGWYKDNNLKVVLNHESRGHILKDIVRYTYAACFAMTNERSPRGHGDYDHVGLAPSHKNWQSGKFVDRFKVQEREKPASTITSHISKDGHYFIHYDPTQARSLTVREAARIQTFPDNYFFQGPRTQQYHQVGNAVPPMLAKQIAAVVLKVLADKAVEK</sequence>
<evidence type="ECO:0000256" key="1">
    <source>
        <dbReference type="ARBA" id="ARBA00011975"/>
    </source>
</evidence>
<evidence type="ECO:0000313" key="10">
    <source>
        <dbReference type="Proteomes" id="UP001305027"/>
    </source>
</evidence>
<evidence type="ECO:0000256" key="6">
    <source>
        <dbReference type="ARBA" id="ARBA00047422"/>
    </source>
</evidence>
<evidence type="ECO:0000256" key="5">
    <source>
        <dbReference type="ARBA" id="ARBA00022747"/>
    </source>
</evidence>
<dbReference type="EC" id="2.1.1.37" evidence="1"/>
<dbReference type="Gene3D" id="3.90.120.10">
    <property type="entry name" value="DNA Methylase, subunit A, domain 2"/>
    <property type="match status" value="1"/>
</dbReference>
<evidence type="ECO:0000256" key="3">
    <source>
        <dbReference type="ARBA" id="ARBA00022679"/>
    </source>
</evidence>
<keyword evidence="2 7" id="KW-0489">Methyltransferase</keyword>
<keyword evidence="5" id="KW-0680">Restriction system</keyword>
<dbReference type="Gene3D" id="3.40.50.150">
    <property type="entry name" value="Vaccinia Virus protein VP39"/>
    <property type="match status" value="1"/>
</dbReference>
<proteinExistence type="inferred from homology"/>
<dbReference type="PANTHER" id="PTHR10629:SF52">
    <property type="entry name" value="DNA (CYTOSINE-5)-METHYLTRANSFERASE 1"/>
    <property type="match status" value="1"/>
</dbReference>
<dbReference type="GO" id="GO:0032259">
    <property type="term" value="P:methylation"/>
    <property type="evidence" value="ECO:0007669"/>
    <property type="project" value="UniProtKB-KW"/>
</dbReference>
<evidence type="ECO:0000313" key="9">
    <source>
        <dbReference type="EMBL" id="MDT7526719.1"/>
    </source>
</evidence>
<feature type="active site" evidence="7">
    <location>
        <position position="131"/>
    </location>
</feature>
<protein>
    <recommendedName>
        <fullName evidence="1">DNA (cytosine-5-)-methyltransferase</fullName>
        <ecNumber evidence="1">2.1.1.37</ecNumber>
    </recommendedName>
</protein>
<dbReference type="PROSITE" id="PS51679">
    <property type="entry name" value="SAM_MT_C5"/>
    <property type="match status" value="1"/>
</dbReference>
<comment type="caution">
    <text evidence="9">The sequence shown here is derived from an EMBL/GenBank/DDBJ whole genome shotgun (WGS) entry which is preliminary data.</text>
</comment>
<dbReference type="PANTHER" id="PTHR10629">
    <property type="entry name" value="CYTOSINE-SPECIFIC METHYLTRANSFERASE"/>
    <property type="match status" value="1"/>
</dbReference>
<evidence type="ECO:0000256" key="4">
    <source>
        <dbReference type="ARBA" id="ARBA00022691"/>
    </source>
</evidence>